<comment type="similarity">
    <text evidence="1">Belongs to the HAD-like hydrolase superfamily. SerB family.</text>
</comment>
<dbReference type="GO" id="GO:0016787">
    <property type="term" value="F:hydrolase activity"/>
    <property type="evidence" value="ECO:0007669"/>
    <property type="project" value="UniProtKB-KW"/>
</dbReference>
<dbReference type="NCBIfam" id="TIGR01488">
    <property type="entry name" value="HAD-SF-IB"/>
    <property type="match status" value="1"/>
</dbReference>
<dbReference type="PANTHER" id="PTHR43344">
    <property type="entry name" value="PHOSPHOSERINE PHOSPHATASE"/>
    <property type="match status" value="1"/>
</dbReference>
<dbReference type="EMBL" id="CP063989">
    <property type="protein sequence ID" value="QPL06711.1"/>
    <property type="molecule type" value="Genomic_DNA"/>
</dbReference>
<dbReference type="PANTHER" id="PTHR43344:SF13">
    <property type="entry name" value="PHOSPHATASE RV3661-RELATED"/>
    <property type="match status" value="1"/>
</dbReference>
<keyword evidence="2" id="KW-0479">Metal-binding</keyword>
<dbReference type="InterPro" id="IPR050582">
    <property type="entry name" value="HAD-like_SerB"/>
</dbReference>
<dbReference type="NCBIfam" id="TIGR01490">
    <property type="entry name" value="HAD-SF-IB-hyp1"/>
    <property type="match status" value="1"/>
</dbReference>
<evidence type="ECO:0000256" key="1">
    <source>
        <dbReference type="ARBA" id="ARBA00009184"/>
    </source>
</evidence>
<evidence type="ECO:0000256" key="4">
    <source>
        <dbReference type="ARBA" id="ARBA00022842"/>
    </source>
</evidence>
<evidence type="ECO:0000256" key="2">
    <source>
        <dbReference type="ARBA" id="ARBA00022723"/>
    </source>
</evidence>
<name>A0A7T0PWS1_9ACTO</name>
<evidence type="ECO:0000256" key="3">
    <source>
        <dbReference type="ARBA" id="ARBA00022801"/>
    </source>
</evidence>
<dbReference type="FunFam" id="3.40.50.1000:FF:000025">
    <property type="entry name" value="HAD hydrolase, family IB"/>
    <property type="match status" value="1"/>
</dbReference>
<dbReference type="Proteomes" id="UP000594637">
    <property type="component" value="Chromosome"/>
</dbReference>
<dbReference type="AlphaFoldDB" id="A0A7T0PWS1"/>
<dbReference type="KEGG" id="arep:ID810_11535"/>
<keyword evidence="5" id="KW-0812">Transmembrane</keyword>
<dbReference type="SUPFAM" id="SSF56784">
    <property type="entry name" value="HAD-like"/>
    <property type="match status" value="1"/>
</dbReference>
<evidence type="ECO:0000313" key="6">
    <source>
        <dbReference type="EMBL" id="QPL06711.1"/>
    </source>
</evidence>
<evidence type="ECO:0000313" key="7">
    <source>
        <dbReference type="Proteomes" id="UP000594637"/>
    </source>
</evidence>
<dbReference type="InterPro" id="IPR006385">
    <property type="entry name" value="HAD_hydro_SerB1"/>
</dbReference>
<sequence>MVAGPGIGPCRCCGPRTGSHQARGGTLAATRTAAYFDLDKTVLSTSTTFALSMPMRRSGLISAPTLARSVVVQLPYLLFGADGEQGTRLMNQIAALCAGIERAEVERVVAEAMATAIEPAIYTEALDLIEAHRQAGHDVVIVSASTEETVLPIARLVGADRAVASRMEVDAAGRFTGQVERSLMHGAKVPALEADAAEHGIDLSSSWAYSDSVSDLPMLQAVGHPVVVNPDRDLRRHAAEAGWPVRDFEPPVRVARHAGADALEEMREALPQLWKVGVAAAGLFAVGAVAAWAVTSGPVRPRR</sequence>
<accession>A0A7T0PWS1</accession>
<dbReference type="CDD" id="cd02612">
    <property type="entry name" value="HAD_PGPPase"/>
    <property type="match status" value="1"/>
</dbReference>
<evidence type="ECO:0000256" key="5">
    <source>
        <dbReference type="SAM" id="Phobius"/>
    </source>
</evidence>
<organism evidence="6 7">
    <name type="scientific">Actinomyces respiraculi</name>
    <dbReference type="NCBI Taxonomy" id="2744574"/>
    <lineage>
        <taxon>Bacteria</taxon>
        <taxon>Bacillati</taxon>
        <taxon>Actinomycetota</taxon>
        <taxon>Actinomycetes</taxon>
        <taxon>Actinomycetales</taxon>
        <taxon>Actinomycetaceae</taxon>
        <taxon>Actinomyces</taxon>
    </lineage>
</organism>
<dbReference type="Gene3D" id="3.40.50.1000">
    <property type="entry name" value="HAD superfamily/HAD-like"/>
    <property type="match status" value="1"/>
</dbReference>
<protein>
    <submittedName>
        <fullName evidence="6">HAD family hydrolase</fullName>
    </submittedName>
</protein>
<feature type="transmembrane region" description="Helical" evidence="5">
    <location>
        <begin position="273"/>
        <end position="294"/>
    </location>
</feature>
<reference evidence="6 7" key="1">
    <citation type="submission" date="2020-11" db="EMBL/GenBank/DDBJ databases">
        <title>Actinomyces sp. ZJ750.</title>
        <authorList>
            <person name="Zhou J."/>
        </authorList>
    </citation>
    <scope>NUCLEOTIDE SEQUENCE [LARGE SCALE GENOMIC DNA]</scope>
    <source>
        <strain evidence="6 7">ZJ750</strain>
    </source>
</reference>
<dbReference type="GO" id="GO:0046872">
    <property type="term" value="F:metal ion binding"/>
    <property type="evidence" value="ECO:0007669"/>
    <property type="project" value="UniProtKB-KW"/>
</dbReference>
<dbReference type="InterPro" id="IPR036412">
    <property type="entry name" value="HAD-like_sf"/>
</dbReference>
<keyword evidence="7" id="KW-1185">Reference proteome</keyword>
<keyword evidence="3 6" id="KW-0378">Hydrolase</keyword>
<gene>
    <name evidence="6" type="ORF">ID810_11535</name>
</gene>
<keyword evidence="4" id="KW-0460">Magnesium</keyword>
<keyword evidence="5" id="KW-0472">Membrane</keyword>
<dbReference type="Pfam" id="PF12710">
    <property type="entry name" value="HAD"/>
    <property type="match status" value="1"/>
</dbReference>
<keyword evidence="5" id="KW-1133">Transmembrane helix</keyword>
<proteinExistence type="inferred from homology"/>
<dbReference type="InterPro" id="IPR023214">
    <property type="entry name" value="HAD_sf"/>
</dbReference>
<dbReference type="Gene3D" id="1.20.1440.100">
    <property type="entry name" value="SG protein - dephosphorylation function"/>
    <property type="match status" value="1"/>
</dbReference>